<evidence type="ECO:0000256" key="3">
    <source>
        <dbReference type="RuleBase" id="RU361219"/>
    </source>
</evidence>
<keyword evidence="5" id="KW-1185">Reference proteome</keyword>
<organism evidence="4 5">
    <name type="scientific">Aciduliprofundum boonei (strain DSM 19572 / T469)</name>
    <dbReference type="NCBI Taxonomy" id="439481"/>
    <lineage>
        <taxon>Archaea</taxon>
        <taxon>Methanobacteriati</taxon>
        <taxon>Thermoplasmatota</taxon>
        <taxon>DHVE2 group</taxon>
        <taxon>Candidatus Aciduliprofundum</taxon>
    </lineage>
</organism>
<dbReference type="Gene3D" id="1.10.8.660">
    <property type="match status" value="1"/>
</dbReference>
<dbReference type="Gene3D" id="3.90.770.10">
    <property type="entry name" value="3-hydroxy-3-methylglutaryl-coenzyme A Reductase, Chain A, domain 2"/>
    <property type="match status" value="2"/>
</dbReference>
<dbReference type="HOGENOM" id="CLU_033422_0_0_2"/>
<dbReference type="OrthoDB" id="10981at2157"/>
<dbReference type="eggNOG" id="arCOG04260">
    <property type="taxonomic scope" value="Archaea"/>
</dbReference>
<evidence type="ECO:0000256" key="2">
    <source>
        <dbReference type="ARBA" id="ARBA00023002"/>
    </source>
</evidence>
<dbReference type="RefSeq" id="WP_008084031.1">
    <property type="nucleotide sequence ID" value="NC_013926.1"/>
</dbReference>
<protein>
    <recommendedName>
        <fullName evidence="3">3-hydroxy-3-methylglutaryl coenzyme A reductase</fullName>
        <shortName evidence="3">HMG-CoA reductase</shortName>
    </recommendedName>
</protein>
<dbReference type="PROSITE" id="PS00318">
    <property type="entry name" value="HMG_COA_REDUCTASE_2"/>
    <property type="match status" value="1"/>
</dbReference>
<dbReference type="InterPro" id="IPR002202">
    <property type="entry name" value="HMG_CoA_Rdtase"/>
</dbReference>
<comment type="similarity">
    <text evidence="1 3">Belongs to the HMG-CoA reductase family.</text>
</comment>
<name>B5ICX3_ACIB4</name>
<dbReference type="Proteomes" id="UP000001400">
    <property type="component" value="Chromosome"/>
</dbReference>
<dbReference type="AlphaFoldDB" id="B5ICX3"/>
<dbReference type="PANTHER" id="PTHR10572">
    <property type="entry name" value="3-HYDROXY-3-METHYLGLUTARYL-COENZYME A REDUCTASE"/>
    <property type="match status" value="1"/>
</dbReference>
<dbReference type="PROSITE" id="PS01192">
    <property type="entry name" value="HMG_COA_REDUCTASE_3"/>
    <property type="match status" value="1"/>
</dbReference>
<dbReference type="GO" id="GO:0015936">
    <property type="term" value="P:coenzyme A metabolic process"/>
    <property type="evidence" value="ECO:0007669"/>
    <property type="project" value="InterPro"/>
</dbReference>
<dbReference type="InterPro" id="IPR023076">
    <property type="entry name" value="HMG_CoA_Rdtase_CS"/>
</dbReference>
<evidence type="ECO:0000313" key="5">
    <source>
        <dbReference type="Proteomes" id="UP000001400"/>
    </source>
</evidence>
<accession>B5ICX3</accession>
<dbReference type="STRING" id="439481.Aboo_1461"/>
<dbReference type="GO" id="GO:0004420">
    <property type="term" value="F:hydroxymethylglutaryl-CoA reductase (NADPH) activity"/>
    <property type="evidence" value="ECO:0007669"/>
    <property type="project" value="InterPro"/>
</dbReference>
<dbReference type="PANTHER" id="PTHR10572:SF24">
    <property type="entry name" value="3-HYDROXY-3-METHYLGLUTARYL-COENZYME A REDUCTASE"/>
    <property type="match status" value="1"/>
</dbReference>
<dbReference type="PROSITE" id="PS00066">
    <property type="entry name" value="HMG_COA_REDUCTASE_1"/>
    <property type="match status" value="1"/>
</dbReference>
<dbReference type="PROSITE" id="PS50065">
    <property type="entry name" value="HMG_COA_REDUCTASE_4"/>
    <property type="match status" value="1"/>
</dbReference>
<dbReference type="InterPro" id="IPR004553">
    <property type="entry name" value="HMG_CoA_Rdtase_bac-typ"/>
</dbReference>
<proteinExistence type="inferred from homology"/>
<evidence type="ECO:0000313" key="4">
    <source>
        <dbReference type="EMBL" id="ADD09267.1"/>
    </source>
</evidence>
<gene>
    <name evidence="4" type="ordered locus">Aboo_1461</name>
</gene>
<dbReference type="SUPFAM" id="SSF56542">
    <property type="entry name" value="Substrate-binding domain of HMG-CoA reductase"/>
    <property type="match status" value="1"/>
</dbReference>
<dbReference type="InterPro" id="IPR009029">
    <property type="entry name" value="HMG_CoA_Rdtase_sub-bd_dom_sf"/>
</dbReference>
<keyword evidence="2 3" id="KW-0560">Oxidoreductase</keyword>
<dbReference type="SUPFAM" id="SSF55035">
    <property type="entry name" value="NAD-binding domain of HMG-CoA reductase"/>
    <property type="match status" value="1"/>
</dbReference>
<dbReference type="KEGG" id="abi:Aboo_1461"/>
<dbReference type="PRINTS" id="PR00071">
    <property type="entry name" value="HMGCOARDTASE"/>
</dbReference>
<dbReference type="EMBL" id="CP001941">
    <property type="protein sequence ID" value="ADD09267.1"/>
    <property type="molecule type" value="Genomic_DNA"/>
</dbReference>
<dbReference type="InterPro" id="IPR009023">
    <property type="entry name" value="HMG_CoA_Rdtase_NAD(P)-bd_sf"/>
</dbReference>
<dbReference type="GeneID" id="8828426"/>
<dbReference type="NCBIfam" id="TIGR00532">
    <property type="entry name" value="HMG_CoA_R_NAD"/>
    <property type="match status" value="1"/>
</dbReference>
<reference evidence="4" key="1">
    <citation type="submission" date="2010-02" db="EMBL/GenBank/DDBJ databases">
        <title>Complete sequence of Aciduliprofundum boonei T469.</title>
        <authorList>
            <consortium name="US DOE Joint Genome Institute"/>
            <person name="Lucas S."/>
            <person name="Copeland A."/>
            <person name="Lapidus A."/>
            <person name="Cheng J.-F."/>
            <person name="Bruce D."/>
            <person name="Goodwin L."/>
            <person name="Pitluck S."/>
            <person name="Saunders E."/>
            <person name="Detter J.C."/>
            <person name="Han C."/>
            <person name="Tapia R."/>
            <person name="Land M."/>
            <person name="Hauser L."/>
            <person name="Kyrpides N."/>
            <person name="Mikhailova N."/>
            <person name="Flores G."/>
            <person name="Reysenbach A.-L."/>
            <person name="Woyke T."/>
        </authorList>
    </citation>
    <scope>NUCLEOTIDE SEQUENCE</scope>
    <source>
        <strain evidence="4">T469</strain>
    </source>
</reference>
<dbReference type="InterPro" id="IPR023074">
    <property type="entry name" value="HMG_CoA_Rdtase_cat_sf"/>
</dbReference>
<evidence type="ECO:0000256" key="1">
    <source>
        <dbReference type="ARBA" id="ARBA00007661"/>
    </source>
</evidence>
<dbReference type="Pfam" id="PF00368">
    <property type="entry name" value="HMG-CoA_red"/>
    <property type="match status" value="1"/>
</dbReference>
<dbReference type="CDD" id="cd00644">
    <property type="entry name" value="HMG-CoA_reductase_classII"/>
    <property type="match status" value="1"/>
</dbReference>
<sequence>MKSSRISGFYKLSIEERLKIVKEFSELSDEEAEFLLKGHLDMDLADRMIENVVGMTELPIGIATNFKINGKDYLIPMAIEEPSVVAAASHAAKLAREGGGFFTSSTEPIMISQIQVVGLRNPHFAKMQVLEHKEELMRIANEQDPVLIKVGGGCRDIKARVIDSNMGPMLVIHLHVDVRDAMGANAVNSMAEALAPYIEDITGGKVYLRILSNLAIYRLARARAVWKKDVIGEDTVKGILYAYEFARVDPFRAATHNKGIMNGIDAVLIATSNDWRAVEAGAHAFAAMDGWYTSLTHYEEDEEGNLVGSIELPMAVGIIGGATSTHPKAKIARKILGIKTAKEFGEILAAVGLAQNFAALRALATEGIQRGHMSLHARNIAVMAGAKGEEIDRVAELLVKEKKVRVDRAKEILEELRERK</sequence>